<evidence type="ECO:0000256" key="1">
    <source>
        <dbReference type="ARBA" id="ARBA00022737"/>
    </source>
</evidence>
<accession>A0A1A8T6D7</accession>
<proteinExistence type="predicted"/>
<dbReference type="Pfam" id="PF12796">
    <property type="entry name" value="Ank_2"/>
    <property type="match status" value="1"/>
</dbReference>
<dbReference type="EMBL" id="FLOC01000003">
    <property type="protein sequence ID" value="SBS27714.1"/>
    <property type="molecule type" value="Genomic_DNA"/>
</dbReference>
<dbReference type="PANTHER" id="PTHR24201:SF2">
    <property type="entry name" value="ANKYRIN REPEAT DOMAIN-CONTAINING PROTEIN 42"/>
    <property type="match status" value="1"/>
</dbReference>
<dbReference type="InterPro" id="IPR002110">
    <property type="entry name" value="Ankyrin_rpt"/>
</dbReference>
<dbReference type="AlphaFoldDB" id="A0A1A8T6D7"/>
<dbReference type="Gene3D" id="1.25.40.20">
    <property type="entry name" value="Ankyrin repeat-containing domain"/>
    <property type="match status" value="1"/>
</dbReference>
<dbReference type="SMART" id="SM00248">
    <property type="entry name" value="ANK"/>
    <property type="match status" value="3"/>
</dbReference>
<dbReference type="Proteomes" id="UP000092627">
    <property type="component" value="Unassembled WGS sequence"/>
</dbReference>
<gene>
    <name evidence="3" type="ORF">MAQ5080_00899</name>
</gene>
<dbReference type="InterPro" id="IPR050776">
    <property type="entry name" value="Ank_Repeat/CDKN_Inhibitor"/>
</dbReference>
<evidence type="ECO:0000313" key="3">
    <source>
        <dbReference type="EMBL" id="SBS27714.1"/>
    </source>
</evidence>
<protein>
    <submittedName>
        <fullName evidence="3">Ankyrin repeats (3 copies)</fullName>
    </submittedName>
</protein>
<keyword evidence="2" id="KW-0040">ANK repeat</keyword>
<evidence type="ECO:0000256" key="2">
    <source>
        <dbReference type="ARBA" id="ARBA00023043"/>
    </source>
</evidence>
<reference evidence="3 4" key="1">
    <citation type="submission" date="2016-06" db="EMBL/GenBank/DDBJ databases">
        <authorList>
            <person name="Kjaerup R.B."/>
            <person name="Dalgaard T.S."/>
            <person name="Juul-Madsen H.R."/>
        </authorList>
    </citation>
    <scope>NUCLEOTIDE SEQUENCE [LARGE SCALE GENOMIC DNA]</scope>
    <source>
        <strain evidence="3 4">CECT 5080</strain>
    </source>
</reference>
<keyword evidence="4" id="KW-1185">Reference proteome</keyword>
<name>A0A1A8T6D7_9GAMM</name>
<dbReference type="STRING" id="295068.MAQ5080_00899"/>
<dbReference type="PANTHER" id="PTHR24201">
    <property type="entry name" value="ANK_REP_REGION DOMAIN-CONTAINING PROTEIN"/>
    <property type="match status" value="1"/>
</dbReference>
<evidence type="ECO:0000313" key="4">
    <source>
        <dbReference type="Proteomes" id="UP000092627"/>
    </source>
</evidence>
<dbReference type="InterPro" id="IPR036770">
    <property type="entry name" value="Ankyrin_rpt-contain_sf"/>
</dbReference>
<organism evidence="3 4">
    <name type="scientific">Marinomonas aquimarina</name>
    <dbReference type="NCBI Taxonomy" id="295068"/>
    <lineage>
        <taxon>Bacteria</taxon>
        <taxon>Pseudomonadati</taxon>
        <taxon>Pseudomonadota</taxon>
        <taxon>Gammaproteobacteria</taxon>
        <taxon>Oceanospirillales</taxon>
        <taxon>Oceanospirillaceae</taxon>
        <taxon>Marinomonas</taxon>
    </lineage>
</organism>
<dbReference type="SUPFAM" id="SSF48403">
    <property type="entry name" value="Ankyrin repeat"/>
    <property type="match status" value="1"/>
</dbReference>
<sequence length="165" mass="18329">MPYLCHLKVNKEIVVAMSNSDSSTHEMQDKLNQLTNDYIESEDLGDGHTLLVAACIDNDLEALKIFHNKGVDFTVRNHVGISTLDACAMNGSSECLSYLLENHIADELINDQDPMSGFYPAFYAASQNFEDCYKLLEQYGADVSLEGPFEKTAADVLQLIKEQAN</sequence>
<keyword evidence="1" id="KW-0677">Repeat</keyword>